<evidence type="ECO:0000313" key="3">
    <source>
        <dbReference type="Proteomes" id="UP000016930"/>
    </source>
</evidence>
<protein>
    <submittedName>
        <fullName evidence="2">Uncharacterized protein</fullName>
    </submittedName>
</protein>
<name>M2QWL8_CERS8</name>
<accession>M2QWL8</accession>
<reference evidence="2 3" key="1">
    <citation type="journal article" date="2012" name="Proc. Natl. Acad. Sci. U.S.A.">
        <title>Comparative genomics of Ceriporiopsis subvermispora and Phanerochaete chrysosporium provide insight into selective ligninolysis.</title>
        <authorList>
            <person name="Fernandez-Fueyo E."/>
            <person name="Ruiz-Duenas F.J."/>
            <person name="Ferreira P."/>
            <person name="Floudas D."/>
            <person name="Hibbett D.S."/>
            <person name="Canessa P."/>
            <person name="Larrondo L.F."/>
            <person name="James T.Y."/>
            <person name="Seelenfreund D."/>
            <person name="Lobos S."/>
            <person name="Polanco R."/>
            <person name="Tello M."/>
            <person name="Honda Y."/>
            <person name="Watanabe T."/>
            <person name="Watanabe T."/>
            <person name="Ryu J.S."/>
            <person name="Kubicek C.P."/>
            <person name="Schmoll M."/>
            <person name="Gaskell J."/>
            <person name="Hammel K.E."/>
            <person name="St John F.J."/>
            <person name="Vanden Wymelenberg A."/>
            <person name="Sabat G."/>
            <person name="Splinter BonDurant S."/>
            <person name="Syed K."/>
            <person name="Yadav J.S."/>
            <person name="Doddapaneni H."/>
            <person name="Subramanian V."/>
            <person name="Lavin J.L."/>
            <person name="Oguiza J.A."/>
            <person name="Perez G."/>
            <person name="Pisabarro A.G."/>
            <person name="Ramirez L."/>
            <person name="Santoyo F."/>
            <person name="Master E."/>
            <person name="Coutinho P.M."/>
            <person name="Henrissat B."/>
            <person name="Lombard V."/>
            <person name="Magnuson J.K."/>
            <person name="Kuees U."/>
            <person name="Hori C."/>
            <person name="Igarashi K."/>
            <person name="Samejima M."/>
            <person name="Held B.W."/>
            <person name="Barry K.W."/>
            <person name="LaButti K.M."/>
            <person name="Lapidus A."/>
            <person name="Lindquist E.A."/>
            <person name="Lucas S.M."/>
            <person name="Riley R."/>
            <person name="Salamov A.A."/>
            <person name="Hoffmeister D."/>
            <person name="Schwenk D."/>
            <person name="Hadar Y."/>
            <person name="Yarden O."/>
            <person name="de Vries R.P."/>
            <person name="Wiebenga A."/>
            <person name="Stenlid J."/>
            <person name="Eastwood D."/>
            <person name="Grigoriev I.V."/>
            <person name="Berka R.M."/>
            <person name="Blanchette R.A."/>
            <person name="Kersten P."/>
            <person name="Martinez A.T."/>
            <person name="Vicuna R."/>
            <person name="Cullen D."/>
        </authorList>
    </citation>
    <scope>NUCLEOTIDE SEQUENCE [LARGE SCALE GENOMIC DNA]</scope>
    <source>
        <strain evidence="2 3">B</strain>
    </source>
</reference>
<sequence>MLVRGAMLAPSEWFADSASDALHCVGDPTRTGTVEPHRSAPELRKIPVVAHLPTPARPASPSDSSSGSPAVSYWATSPIGELAIVDIPLIDTCARPAALLALHKQLQSRTTRSISIRPSLQEQMAGADELPLL</sequence>
<feature type="region of interest" description="Disordered" evidence="1">
    <location>
        <begin position="51"/>
        <end position="70"/>
    </location>
</feature>
<feature type="region of interest" description="Disordered" evidence="1">
    <location>
        <begin position="27"/>
        <end position="46"/>
    </location>
</feature>
<dbReference type="HOGENOM" id="CLU_1906495_0_0_1"/>
<proteinExistence type="predicted"/>
<dbReference type="Proteomes" id="UP000016930">
    <property type="component" value="Unassembled WGS sequence"/>
</dbReference>
<dbReference type="AlphaFoldDB" id="M2QWL8"/>
<keyword evidence="3" id="KW-1185">Reference proteome</keyword>
<dbReference type="EMBL" id="KB445791">
    <property type="protein sequence ID" value="EMD41498.1"/>
    <property type="molecule type" value="Genomic_DNA"/>
</dbReference>
<evidence type="ECO:0000313" key="2">
    <source>
        <dbReference type="EMBL" id="EMD41498.1"/>
    </source>
</evidence>
<feature type="compositionally biased region" description="Basic and acidic residues" evidence="1">
    <location>
        <begin position="35"/>
        <end position="45"/>
    </location>
</feature>
<evidence type="ECO:0000256" key="1">
    <source>
        <dbReference type="SAM" id="MobiDB-lite"/>
    </source>
</evidence>
<feature type="compositionally biased region" description="Low complexity" evidence="1">
    <location>
        <begin position="53"/>
        <end position="70"/>
    </location>
</feature>
<gene>
    <name evidence="2" type="ORF">CERSUDRAFT_110058</name>
</gene>
<organism evidence="2 3">
    <name type="scientific">Ceriporiopsis subvermispora (strain B)</name>
    <name type="common">White-rot fungus</name>
    <name type="synonym">Gelatoporia subvermispora</name>
    <dbReference type="NCBI Taxonomy" id="914234"/>
    <lineage>
        <taxon>Eukaryota</taxon>
        <taxon>Fungi</taxon>
        <taxon>Dikarya</taxon>
        <taxon>Basidiomycota</taxon>
        <taxon>Agaricomycotina</taxon>
        <taxon>Agaricomycetes</taxon>
        <taxon>Polyporales</taxon>
        <taxon>Gelatoporiaceae</taxon>
        <taxon>Gelatoporia</taxon>
    </lineage>
</organism>